<dbReference type="PROSITE" id="PS00135">
    <property type="entry name" value="TRYPSIN_SER"/>
    <property type="match status" value="1"/>
</dbReference>
<dbReference type="InterPro" id="IPR018114">
    <property type="entry name" value="TRYPSIN_HIS"/>
</dbReference>
<reference evidence="8" key="4">
    <citation type="submission" date="2025-08" db="UniProtKB">
        <authorList>
            <consortium name="Ensembl"/>
        </authorList>
    </citation>
    <scope>IDENTIFICATION</scope>
</reference>
<gene>
    <name evidence="8" type="primary">CTRL</name>
</gene>
<dbReference type="FunFam" id="2.40.10.10:FF:000024">
    <property type="entry name" value="Serine protease 53"/>
    <property type="match status" value="1"/>
</dbReference>
<name>A0A4W4F029_ELEEL</name>
<evidence type="ECO:0000256" key="4">
    <source>
        <dbReference type="ARBA" id="ARBA00022825"/>
    </source>
</evidence>
<dbReference type="PROSITE" id="PS00134">
    <property type="entry name" value="TRYPSIN_HIS"/>
    <property type="match status" value="1"/>
</dbReference>
<dbReference type="Proteomes" id="UP000314983">
    <property type="component" value="Chromosome 3"/>
</dbReference>
<keyword evidence="9" id="KW-1185">Reference proteome</keyword>
<keyword evidence="3 6" id="KW-0378">Hydrolase</keyword>
<accession>A0A4W4F029</accession>
<dbReference type="GO" id="GO:0004252">
    <property type="term" value="F:serine-type endopeptidase activity"/>
    <property type="evidence" value="ECO:0007669"/>
    <property type="project" value="InterPro"/>
</dbReference>
<evidence type="ECO:0000313" key="9">
    <source>
        <dbReference type="Proteomes" id="UP000314983"/>
    </source>
</evidence>
<dbReference type="InterPro" id="IPR043504">
    <property type="entry name" value="Peptidase_S1_PA_chymotrypsin"/>
</dbReference>
<organism evidence="8 9">
    <name type="scientific">Electrophorus electricus</name>
    <name type="common">Electric eel</name>
    <name type="synonym">Gymnotus electricus</name>
    <dbReference type="NCBI Taxonomy" id="8005"/>
    <lineage>
        <taxon>Eukaryota</taxon>
        <taxon>Metazoa</taxon>
        <taxon>Chordata</taxon>
        <taxon>Craniata</taxon>
        <taxon>Vertebrata</taxon>
        <taxon>Euteleostomi</taxon>
        <taxon>Actinopterygii</taxon>
        <taxon>Neopterygii</taxon>
        <taxon>Teleostei</taxon>
        <taxon>Ostariophysi</taxon>
        <taxon>Gymnotiformes</taxon>
        <taxon>Gymnotoidei</taxon>
        <taxon>Gymnotidae</taxon>
        <taxon>Electrophorus</taxon>
    </lineage>
</organism>
<dbReference type="Pfam" id="PF00089">
    <property type="entry name" value="Trypsin"/>
    <property type="match status" value="1"/>
</dbReference>
<keyword evidence="5" id="KW-1015">Disulfide bond</keyword>
<dbReference type="AlphaFoldDB" id="A0A4W4F029"/>
<sequence>MVGSYLALKLSRSLSLSVCGNASLNNRIVGGQDVLPGAWPWQVSLYSTAFGQHFCGGSLITKDWVMTAAHCFTSVNFRDMLVYLGKQTQHGYNPRQISRRVTQVVCHPNYKSNTNDNDITLLQLNESVSFTNYIRPVCLAAQGSNFRAGTLSWITGWGNIPSGEELPFPGVLQEVALPIVDRKQCENLVGAGLITKNMICAGLLKGGKDSCQGDSGGPMVSKQGTVWIQSGITSWGEGCAQPRSPGVYTQVSQYQNWISTILKKNPPGFIKFNPAT</sequence>
<dbReference type="SMART" id="SM00020">
    <property type="entry name" value="Tryp_SPc"/>
    <property type="match status" value="1"/>
</dbReference>
<feature type="domain" description="Peptidase S1" evidence="7">
    <location>
        <begin position="28"/>
        <end position="263"/>
    </location>
</feature>
<evidence type="ECO:0000256" key="1">
    <source>
        <dbReference type="ARBA" id="ARBA00022670"/>
    </source>
</evidence>
<reference evidence="8" key="3">
    <citation type="submission" date="2020-05" db="EMBL/GenBank/DDBJ databases">
        <title>Electrophorus electricus (electric eel) genome, fEleEle1, primary haplotype.</title>
        <authorList>
            <person name="Myers G."/>
            <person name="Meyer A."/>
            <person name="Fedrigo O."/>
            <person name="Formenti G."/>
            <person name="Rhie A."/>
            <person name="Tracey A."/>
            <person name="Sims Y."/>
            <person name="Jarvis E.D."/>
        </authorList>
    </citation>
    <scope>NUCLEOTIDE SEQUENCE [LARGE SCALE GENOMIC DNA]</scope>
</reference>
<dbReference type="GeneTree" id="ENSGT00940000163852"/>
<dbReference type="InterPro" id="IPR001314">
    <property type="entry name" value="Peptidase_S1A"/>
</dbReference>
<dbReference type="SUPFAM" id="SSF50494">
    <property type="entry name" value="Trypsin-like serine proteases"/>
    <property type="match status" value="1"/>
</dbReference>
<dbReference type="Ensembl" id="ENSEEET00000017732.2">
    <property type="protein sequence ID" value="ENSEEEP00000017534.2"/>
    <property type="gene ID" value="ENSEEEG00000008631.2"/>
</dbReference>
<evidence type="ECO:0000256" key="3">
    <source>
        <dbReference type="ARBA" id="ARBA00022801"/>
    </source>
</evidence>
<proteinExistence type="predicted"/>
<protein>
    <recommendedName>
        <fullName evidence="7">Peptidase S1 domain-containing protein</fullName>
    </recommendedName>
</protein>
<dbReference type="InterPro" id="IPR009003">
    <property type="entry name" value="Peptidase_S1_PA"/>
</dbReference>
<keyword evidence="2" id="KW-0732">Signal</keyword>
<dbReference type="Gene3D" id="2.40.10.10">
    <property type="entry name" value="Trypsin-like serine proteases"/>
    <property type="match status" value="1"/>
</dbReference>
<evidence type="ECO:0000256" key="2">
    <source>
        <dbReference type="ARBA" id="ARBA00022729"/>
    </source>
</evidence>
<evidence type="ECO:0000256" key="6">
    <source>
        <dbReference type="RuleBase" id="RU363034"/>
    </source>
</evidence>
<dbReference type="CDD" id="cd00190">
    <property type="entry name" value="Tryp_SPc"/>
    <property type="match status" value="1"/>
</dbReference>
<dbReference type="PANTHER" id="PTHR24252">
    <property type="entry name" value="ACROSIN-RELATED"/>
    <property type="match status" value="1"/>
</dbReference>
<evidence type="ECO:0000259" key="7">
    <source>
        <dbReference type="PROSITE" id="PS50240"/>
    </source>
</evidence>
<dbReference type="GO" id="GO:0006508">
    <property type="term" value="P:proteolysis"/>
    <property type="evidence" value="ECO:0007669"/>
    <property type="project" value="UniProtKB-KW"/>
</dbReference>
<reference evidence="8" key="5">
    <citation type="submission" date="2025-09" db="UniProtKB">
        <authorList>
            <consortium name="Ensembl"/>
        </authorList>
    </citation>
    <scope>IDENTIFICATION</scope>
</reference>
<dbReference type="InterPro" id="IPR001254">
    <property type="entry name" value="Trypsin_dom"/>
</dbReference>
<keyword evidence="1 6" id="KW-0645">Protease</keyword>
<keyword evidence="4 6" id="KW-0720">Serine protease</keyword>
<reference evidence="9" key="1">
    <citation type="journal article" date="2014" name="Science">
        <title>Nonhuman genetics. Genomic basis for the convergent evolution of electric organs.</title>
        <authorList>
            <person name="Gallant J.R."/>
            <person name="Traeger L.L."/>
            <person name="Volkening J.D."/>
            <person name="Moffett H."/>
            <person name="Chen P.H."/>
            <person name="Novina C.D."/>
            <person name="Phillips G.N.Jr."/>
            <person name="Anand R."/>
            <person name="Wells G.B."/>
            <person name="Pinch M."/>
            <person name="Guth R."/>
            <person name="Unguez G.A."/>
            <person name="Albert J.S."/>
            <person name="Zakon H.H."/>
            <person name="Samanta M.P."/>
            <person name="Sussman M.R."/>
        </authorList>
    </citation>
    <scope>NUCLEOTIDE SEQUENCE [LARGE SCALE GENOMIC DNA]</scope>
</reference>
<dbReference type="PRINTS" id="PR00722">
    <property type="entry name" value="CHYMOTRYPSIN"/>
</dbReference>
<dbReference type="InterPro" id="IPR033116">
    <property type="entry name" value="TRYPSIN_SER"/>
</dbReference>
<evidence type="ECO:0000256" key="5">
    <source>
        <dbReference type="ARBA" id="ARBA00023157"/>
    </source>
</evidence>
<evidence type="ECO:0000313" key="8">
    <source>
        <dbReference type="Ensembl" id="ENSEEEP00000017534.2"/>
    </source>
</evidence>
<dbReference type="PROSITE" id="PS50240">
    <property type="entry name" value="TRYPSIN_DOM"/>
    <property type="match status" value="1"/>
</dbReference>
<dbReference type="PANTHER" id="PTHR24252:SF7">
    <property type="entry name" value="HYALIN"/>
    <property type="match status" value="1"/>
</dbReference>
<reference evidence="9" key="2">
    <citation type="journal article" date="2017" name="Sci. Adv.">
        <title>A tail of two voltages: Proteomic comparison of the three electric organs of the electric eel.</title>
        <authorList>
            <person name="Traeger L.L."/>
            <person name="Sabat G."/>
            <person name="Barrett-Wilt G.A."/>
            <person name="Wells G.B."/>
            <person name="Sussman M.R."/>
        </authorList>
    </citation>
    <scope>NUCLEOTIDE SEQUENCE [LARGE SCALE GENOMIC DNA]</scope>
</reference>